<proteinExistence type="predicted"/>
<evidence type="ECO:0000256" key="1">
    <source>
        <dbReference type="SAM" id="MobiDB-lite"/>
    </source>
</evidence>
<reference evidence="2 3" key="1">
    <citation type="submission" date="2021-06" db="EMBL/GenBank/DDBJ databases">
        <authorList>
            <person name="Palmer J.M."/>
        </authorList>
    </citation>
    <scope>NUCLEOTIDE SEQUENCE [LARGE SCALE GENOMIC DNA]</scope>
    <source>
        <strain evidence="2 3">AS_MEX2019</strain>
        <tissue evidence="2">Muscle</tissue>
    </source>
</reference>
<dbReference type="EMBL" id="JAHRIP010032037">
    <property type="protein sequence ID" value="MEQ2293225.1"/>
    <property type="molecule type" value="Genomic_DNA"/>
</dbReference>
<accession>A0ABV0YIE9</accession>
<name>A0ABV0YIE9_9TELE</name>
<keyword evidence="3" id="KW-1185">Reference proteome</keyword>
<feature type="region of interest" description="Disordered" evidence="1">
    <location>
        <begin position="167"/>
        <end position="194"/>
    </location>
</feature>
<feature type="compositionally biased region" description="Basic and acidic residues" evidence="1">
    <location>
        <begin position="171"/>
        <end position="191"/>
    </location>
</feature>
<evidence type="ECO:0000313" key="2">
    <source>
        <dbReference type="EMBL" id="MEQ2293225.1"/>
    </source>
</evidence>
<feature type="region of interest" description="Disordered" evidence="1">
    <location>
        <begin position="253"/>
        <end position="295"/>
    </location>
</feature>
<feature type="compositionally biased region" description="Polar residues" evidence="1">
    <location>
        <begin position="257"/>
        <end position="271"/>
    </location>
</feature>
<comment type="caution">
    <text evidence="2">The sequence shown here is derived from an EMBL/GenBank/DDBJ whole genome shotgun (WGS) entry which is preliminary data.</text>
</comment>
<organism evidence="2 3">
    <name type="scientific">Ameca splendens</name>
    <dbReference type="NCBI Taxonomy" id="208324"/>
    <lineage>
        <taxon>Eukaryota</taxon>
        <taxon>Metazoa</taxon>
        <taxon>Chordata</taxon>
        <taxon>Craniata</taxon>
        <taxon>Vertebrata</taxon>
        <taxon>Euteleostomi</taxon>
        <taxon>Actinopterygii</taxon>
        <taxon>Neopterygii</taxon>
        <taxon>Teleostei</taxon>
        <taxon>Neoteleostei</taxon>
        <taxon>Acanthomorphata</taxon>
        <taxon>Ovalentaria</taxon>
        <taxon>Atherinomorphae</taxon>
        <taxon>Cyprinodontiformes</taxon>
        <taxon>Goodeidae</taxon>
        <taxon>Ameca</taxon>
    </lineage>
</organism>
<evidence type="ECO:0000313" key="3">
    <source>
        <dbReference type="Proteomes" id="UP001469553"/>
    </source>
</evidence>
<protein>
    <submittedName>
        <fullName evidence="2">Uncharacterized protein</fullName>
    </submittedName>
</protein>
<gene>
    <name evidence="2" type="ORF">AMECASPLE_031130</name>
</gene>
<dbReference type="Proteomes" id="UP001469553">
    <property type="component" value="Unassembled WGS sequence"/>
</dbReference>
<sequence length="584" mass="64896">MSSSGEIPVITTLEQRIRVATANPNHNTSCDLVELPGDTMELLLSSVLEKLQNKQFTDETMEAVVGNVVPEAIAQVLEVEDVGSKSTENLNRLIVKHVMEKMKSNFYSSKDPAVNDKQQITDMYRINVVAQEAADVKKELIFRVCTPHLETKKIAFVNPLPLYKEGVSSVDSRRTQETRSVKGPQTDREELVSSVQTEELADSYREIKNQDHTAAPSTKPKSEFSALKRTIKRFFTKYFRKHSAKVAPANLPEIPETSCTEDNPTLNNQVNDQKRSADTSPGEQFDLVDKDSDITPGERLTPLGEDANITYVETFIPEDKVSEVTSVRIFLAEEQPAKDTQVQNVEPEPKFYETTHVEDFILEVEVSEVSSVEESPLDNQMSAASVVKDAEIEEFTDLSLPGFCPVVAETTVPQATAPADALVYEETQEPVADVKDEGQKASVSLLVHSLIAQAIQASNICCSEDLQAAHGRLLGKVWAKVQGEEIHVGSEEHSTLNQKIHDNISKKMRCPREIVGVLLVLENPILDKQVVASFLKHLRKSEEKPSFIMHLYSSGGKAIRKPFRQTGTECLKSIQLCGHLLGWS</sequence>